<evidence type="ECO:0000313" key="3">
    <source>
        <dbReference type="Proteomes" id="UP000001055"/>
    </source>
</evidence>
<dbReference type="RefSeq" id="XP_001793982.1">
    <property type="nucleotide sequence ID" value="XM_001793930.1"/>
</dbReference>
<evidence type="ECO:0000313" key="2">
    <source>
        <dbReference type="EMBL" id="EAT88621.1"/>
    </source>
</evidence>
<name>Q0UXU8_PHANO</name>
<feature type="region of interest" description="Disordered" evidence="1">
    <location>
        <begin position="1"/>
        <end position="27"/>
    </location>
</feature>
<dbReference type="InParanoid" id="Q0UXU8"/>
<organism evidence="2 3">
    <name type="scientific">Phaeosphaeria nodorum (strain SN15 / ATCC MYA-4574 / FGSC 10173)</name>
    <name type="common">Glume blotch fungus</name>
    <name type="synonym">Parastagonospora nodorum</name>
    <dbReference type="NCBI Taxonomy" id="321614"/>
    <lineage>
        <taxon>Eukaryota</taxon>
        <taxon>Fungi</taxon>
        <taxon>Dikarya</taxon>
        <taxon>Ascomycota</taxon>
        <taxon>Pezizomycotina</taxon>
        <taxon>Dothideomycetes</taxon>
        <taxon>Pleosporomycetidae</taxon>
        <taxon>Pleosporales</taxon>
        <taxon>Pleosporineae</taxon>
        <taxon>Phaeosphaeriaceae</taxon>
        <taxon>Parastagonospora</taxon>
    </lineage>
</organism>
<dbReference type="VEuPathDB" id="FungiDB:JI435_034160"/>
<dbReference type="HOGENOM" id="CLU_2134414_0_0_1"/>
<reference evidence="3" key="1">
    <citation type="journal article" date="2007" name="Plant Cell">
        <title>Dothideomycete-plant interactions illuminated by genome sequencing and EST analysis of the wheat pathogen Stagonospora nodorum.</title>
        <authorList>
            <person name="Hane J.K."/>
            <person name="Lowe R.G."/>
            <person name="Solomon P.S."/>
            <person name="Tan K.C."/>
            <person name="Schoch C.L."/>
            <person name="Spatafora J.W."/>
            <person name="Crous P.W."/>
            <person name="Kodira C."/>
            <person name="Birren B.W."/>
            <person name="Galagan J.E."/>
            <person name="Torriani S.F."/>
            <person name="McDonald B.A."/>
            <person name="Oliver R.P."/>
        </authorList>
    </citation>
    <scope>NUCLEOTIDE SEQUENCE [LARGE SCALE GENOMIC DNA]</scope>
    <source>
        <strain evidence="3">SN15 / ATCC MYA-4574 / FGSC 10173</strain>
    </source>
</reference>
<dbReference type="GeneID" id="5970845"/>
<evidence type="ECO:0000256" key="1">
    <source>
        <dbReference type="SAM" id="MobiDB-lite"/>
    </source>
</evidence>
<dbReference type="EMBL" id="CH445329">
    <property type="protein sequence ID" value="EAT88621.1"/>
    <property type="molecule type" value="Genomic_DNA"/>
</dbReference>
<dbReference type="Proteomes" id="UP000001055">
    <property type="component" value="Unassembled WGS sequence"/>
</dbReference>
<protein>
    <submittedName>
        <fullName evidence="2">Uncharacterized protein</fullName>
    </submittedName>
</protein>
<dbReference type="KEGG" id="pno:SNOG_03416"/>
<proteinExistence type="predicted"/>
<dbReference type="AlphaFoldDB" id="Q0UXU8"/>
<sequence length="113" mass="11747">MSSCSVSASEIPIITSPPTVDNPGPVNGTECRPNSVCVDAGKMCGEGMRRYGTCYDMCTPSAGIMSTPTCMTELPPTTTPISLLGNVSIPAVPEREDNPACADMSFLCAPVGW</sequence>
<gene>
    <name evidence="2" type="ORF">SNOG_03416</name>
</gene>
<accession>Q0UXU8</accession>